<reference evidence="13" key="1">
    <citation type="journal article" date="2019" name="Int. J. Syst. Evol. Microbiol.">
        <title>The Global Catalogue of Microorganisms (GCM) 10K type strain sequencing project: providing services to taxonomists for standard genome sequencing and annotation.</title>
        <authorList>
            <consortium name="The Broad Institute Genomics Platform"/>
            <consortium name="The Broad Institute Genome Sequencing Center for Infectious Disease"/>
            <person name="Wu L."/>
            <person name="Ma J."/>
        </authorList>
    </citation>
    <scope>NUCLEOTIDE SEQUENCE [LARGE SCALE GENOMIC DNA]</scope>
    <source>
        <strain evidence="13">JCM 18014</strain>
    </source>
</reference>
<dbReference type="EMBL" id="BAABHV010000017">
    <property type="protein sequence ID" value="GAA5058369.1"/>
    <property type="molecule type" value="Genomic_DNA"/>
</dbReference>
<evidence type="ECO:0000256" key="4">
    <source>
        <dbReference type="ARBA" id="ARBA00022679"/>
    </source>
</evidence>
<dbReference type="Gene3D" id="1.10.287.130">
    <property type="match status" value="1"/>
</dbReference>
<keyword evidence="6" id="KW-0418">Kinase</keyword>
<evidence type="ECO:0000256" key="1">
    <source>
        <dbReference type="ARBA" id="ARBA00000085"/>
    </source>
</evidence>
<evidence type="ECO:0000256" key="3">
    <source>
        <dbReference type="ARBA" id="ARBA00022553"/>
    </source>
</evidence>
<comment type="catalytic activity">
    <reaction evidence="1">
        <text>ATP + protein L-histidine = ADP + protein N-phospho-L-histidine.</text>
        <dbReference type="EC" id="2.7.13.3"/>
    </reaction>
</comment>
<dbReference type="PANTHER" id="PTHR43065">
    <property type="entry name" value="SENSOR HISTIDINE KINASE"/>
    <property type="match status" value="1"/>
</dbReference>
<keyword evidence="8" id="KW-0902">Two-component regulatory system</keyword>
<dbReference type="InterPro" id="IPR003661">
    <property type="entry name" value="HisK_dim/P_dom"/>
</dbReference>
<evidence type="ECO:0000256" key="7">
    <source>
        <dbReference type="ARBA" id="ARBA00022840"/>
    </source>
</evidence>
<dbReference type="PROSITE" id="PS50109">
    <property type="entry name" value="HIS_KIN"/>
    <property type="match status" value="1"/>
</dbReference>
<dbReference type="InterPro" id="IPR036097">
    <property type="entry name" value="HisK_dim/P_sf"/>
</dbReference>
<dbReference type="Pfam" id="PF00989">
    <property type="entry name" value="PAS"/>
    <property type="match status" value="1"/>
</dbReference>
<keyword evidence="5" id="KW-0547">Nucleotide-binding</keyword>
<dbReference type="Pfam" id="PF00512">
    <property type="entry name" value="HisKA"/>
    <property type="match status" value="1"/>
</dbReference>
<dbReference type="InterPro" id="IPR013767">
    <property type="entry name" value="PAS_fold"/>
</dbReference>
<accession>A0ABP9KGQ2</accession>
<evidence type="ECO:0000259" key="10">
    <source>
        <dbReference type="PROSITE" id="PS50109"/>
    </source>
</evidence>
<dbReference type="InterPro" id="IPR003594">
    <property type="entry name" value="HATPase_dom"/>
</dbReference>
<dbReference type="PRINTS" id="PR00344">
    <property type="entry name" value="BCTRLSENSOR"/>
</dbReference>
<protein>
    <recommendedName>
        <fullName evidence="2">histidine kinase</fullName>
        <ecNumber evidence="2">2.7.13.3</ecNumber>
    </recommendedName>
</protein>
<dbReference type="Pfam" id="PF02518">
    <property type="entry name" value="HATPase_c"/>
    <property type="match status" value="1"/>
</dbReference>
<keyword evidence="4" id="KW-0808">Transferase</keyword>
<dbReference type="Gene3D" id="3.30.565.10">
    <property type="entry name" value="Histidine kinase-like ATPase, C-terminal domain"/>
    <property type="match status" value="1"/>
</dbReference>
<evidence type="ECO:0000256" key="2">
    <source>
        <dbReference type="ARBA" id="ARBA00012438"/>
    </source>
</evidence>
<feature type="domain" description="PAS" evidence="11">
    <location>
        <begin position="32"/>
        <end position="90"/>
    </location>
</feature>
<evidence type="ECO:0000259" key="11">
    <source>
        <dbReference type="PROSITE" id="PS50112"/>
    </source>
</evidence>
<dbReference type="InterPro" id="IPR035965">
    <property type="entry name" value="PAS-like_dom_sf"/>
</dbReference>
<evidence type="ECO:0000256" key="9">
    <source>
        <dbReference type="SAM" id="MobiDB-lite"/>
    </source>
</evidence>
<dbReference type="CDD" id="cd00082">
    <property type="entry name" value="HisKA"/>
    <property type="match status" value="1"/>
</dbReference>
<dbReference type="PROSITE" id="PS50112">
    <property type="entry name" value="PAS"/>
    <property type="match status" value="1"/>
</dbReference>
<dbReference type="InterPro" id="IPR000014">
    <property type="entry name" value="PAS"/>
</dbReference>
<dbReference type="SMART" id="SM00387">
    <property type="entry name" value="HATPase_c"/>
    <property type="match status" value="1"/>
</dbReference>
<dbReference type="InterPro" id="IPR005467">
    <property type="entry name" value="His_kinase_dom"/>
</dbReference>
<keyword evidence="3" id="KW-0597">Phosphoprotein</keyword>
<dbReference type="Proteomes" id="UP001500518">
    <property type="component" value="Unassembled WGS sequence"/>
</dbReference>
<dbReference type="Gene3D" id="3.30.450.20">
    <property type="entry name" value="PAS domain"/>
    <property type="match status" value="1"/>
</dbReference>
<dbReference type="SMART" id="SM00388">
    <property type="entry name" value="HisKA"/>
    <property type="match status" value="1"/>
</dbReference>
<feature type="region of interest" description="Disordered" evidence="9">
    <location>
        <begin position="1"/>
        <end position="24"/>
    </location>
</feature>
<keyword evidence="7 12" id="KW-0067">ATP-binding</keyword>
<dbReference type="PANTHER" id="PTHR43065:SF10">
    <property type="entry name" value="PEROXIDE STRESS-ACTIVATED HISTIDINE KINASE MAK3"/>
    <property type="match status" value="1"/>
</dbReference>
<dbReference type="EC" id="2.7.13.3" evidence="2"/>
<dbReference type="InterPro" id="IPR004358">
    <property type="entry name" value="Sig_transdc_His_kin-like_C"/>
</dbReference>
<dbReference type="GO" id="GO:0005524">
    <property type="term" value="F:ATP binding"/>
    <property type="evidence" value="ECO:0007669"/>
    <property type="project" value="UniProtKB-KW"/>
</dbReference>
<evidence type="ECO:0000313" key="12">
    <source>
        <dbReference type="EMBL" id="GAA5058369.1"/>
    </source>
</evidence>
<dbReference type="RefSeq" id="WP_346033375.1">
    <property type="nucleotide sequence ID" value="NZ_BAABHV010000017.1"/>
</dbReference>
<evidence type="ECO:0000256" key="6">
    <source>
        <dbReference type="ARBA" id="ARBA00022777"/>
    </source>
</evidence>
<comment type="caution">
    <text evidence="12">The sequence shown here is derived from an EMBL/GenBank/DDBJ whole genome shotgun (WGS) entry which is preliminary data.</text>
</comment>
<keyword evidence="13" id="KW-1185">Reference proteome</keyword>
<proteinExistence type="predicted"/>
<dbReference type="SUPFAM" id="SSF55874">
    <property type="entry name" value="ATPase domain of HSP90 chaperone/DNA topoisomerase II/histidine kinase"/>
    <property type="match status" value="1"/>
</dbReference>
<dbReference type="InterPro" id="IPR036890">
    <property type="entry name" value="HATPase_C_sf"/>
</dbReference>
<gene>
    <name evidence="12" type="ORF">GCM10023208_24800</name>
</gene>
<organism evidence="12 13">
    <name type="scientific">Erythrobacter westpacificensis</name>
    <dbReference type="NCBI Taxonomy" id="1055231"/>
    <lineage>
        <taxon>Bacteria</taxon>
        <taxon>Pseudomonadati</taxon>
        <taxon>Pseudomonadota</taxon>
        <taxon>Alphaproteobacteria</taxon>
        <taxon>Sphingomonadales</taxon>
        <taxon>Erythrobacteraceae</taxon>
        <taxon>Erythrobacter/Porphyrobacter group</taxon>
        <taxon>Erythrobacter</taxon>
    </lineage>
</organism>
<feature type="domain" description="Histidine kinase" evidence="10">
    <location>
        <begin position="143"/>
        <end position="364"/>
    </location>
</feature>
<dbReference type="SUPFAM" id="SSF55785">
    <property type="entry name" value="PYP-like sensor domain (PAS domain)"/>
    <property type="match status" value="1"/>
</dbReference>
<name>A0ABP9KGQ2_9SPHN</name>
<evidence type="ECO:0000256" key="8">
    <source>
        <dbReference type="ARBA" id="ARBA00023012"/>
    </source>
</evidence>
<dbReference type="SUPFAM" id="SSF47384">
    <property type="entry name" value="Homodimeric domain of signal transducing histidine kinase"/>
    <property type="match status" value="1"/>
</dbReference>
<dbReference type="CDD" id="cd00130">
    <property type="entry name" value="PAS"/>
    <property type="match status" value="1"/>
</dbReference>
<sequence length="364" mass="39846">MSEQSPAQSDPALPNPPLPGPREQLNGLGFGMLLLDPRHVIREVNPAAESLLGLSMKRMRGKSFLDILEFGHSGVKDRLMDTERQLVARGVDVSVGKRDLRLNITLSTLSNHPGWRMATLSDASQGERFGEHERRGQLRGPAVLAHEIKNPLAAIRGAAQLLQRKVGEGEAALTGLIADEVDRIAQLIDRMQRLGRERAEPVGPVTLHQAIRRAQETVRISSDTTVAWRDEFDPSLPPVLGNEGALVQVLVNLMANACDACSDSVAPQVTVRTRFVSGMVMNVIRLGRPVKLPIEICISDNGPGIDPSIRDDIFEPFVSSKTNGQGLGLALVQKLVRDMDGRVSHERDEAGGWTHFRIHLPMAR</sequence>
<evidence type="ECO:0000256" key="5">
    <source>
        <dbReference type="ARBA" id="ARBA00022741"/>
    </source>
</evidence>
<evidence type="ECO:0000313" key="13">
    <source>
        <dbReference type="Proteomes" id="UP001500518"/>
    </source>
</evidence>